<dbReference type="AlphaFoldDB" id="A0A385TIQ5"/>
<organism evidence="6 7">
    <name type="scientific">Paenibacillus lautus</name>
    <name type="common">Bacillus lautus</name>
    <dbReference type="NCBI Taxonomy" id="1401"/>
    <lineage>
        <taxon>Bacteria</taxon>
        <taxon>Bacillati</taxon>
        <taxon>Bacillota</taxon>
        <taxon>Bacilli</taxon>
        <taxon>Bacillales</taxon>
        <taxon>Paenibacillaceae</taxon>
        <taxon>Paenibacillus</taxon>
    </lineage>
</organism>
<dbReference type="SUPFAM" id="SSF48179">
    <property type="entry name" value="6-phosphogluconate dehydrogenase C-terminal domain-like"/>
    <property type="match status" value="1"/>
</dbReference>
<evidence type="ECO:0000259" key="4">
    <source>
        <dbReference type="Pfam" id="PF01232"/>
    </source>
</evidence>
<keyword evidence="2" id="KW-0520">NAD</keyword>
<dbReference type="InterPro" id="IPR013328">
    <property type="entry name" value="6PGD_dom2"/>
</dbReference>
<evidence type="ECO:0000256" key="2">
    <source>
        <dbReference type="ARBA" id="ARBA00023027"/>
    </source>
</evidence>
<dbReference type="Gene3D" id="1.10.1040.10">
    <property type="entry name" value="N-(1-d-carboxylethyl)-l-norvaline Dehydrogenase, domain 2"/>
    <property type="match status" value="1"/>
</dbReference>
<dbReference type="RefSeq" id="WP_119847498.1">
    <property type="nucleotide sequence ID" value="NZ_CP032412.1"/>
</dbReference>
<evidence type="ECO:0000313" key="6">
    <source>
        <dbReference type="EMBL" id="AYB43533.1"/>
    </source>
</evidence>
<comment type="catalytic activity">
    <reaction evidence="3">
        <text>D-mannitol 1-phosphate + NAD(+) = beta-D-fructose 6-phosphate + NADH + H(+)</text>
        <dbReference type="Rhea" id="RHEA:19661"/>
        <dbReference type="ChEBI" id="CHEBI:15378"/>
        <dbReference type="ChEBI" id="CHEBI:57540"/>
        <dbReference type="ChEBI" id="CHEBI:57634"/>
        <dbReference type="ChEBI" id="CHEBI:57945"/>
        <dbReference type="ChEBI" id="CHEBI:61381"/>
        <dbReference type="EC" id="1.1.1.17"/>
    </reaction>
</comment>
<dbReference type="GO" id="GO:0005829">
    <property type="term" value="C:cytosol"/>
    <property type="evidence" value="ECO:0007669"/>
    <property type="project" value="TreeGrafter"/>
</dbReference>
<evidence type="ECO:0000256" key="3">
    <source>
        <dbReference type="ARBA" id="ARBA00048615"/>
    </source>
</evidence>
<feature type="domain" description="Mannitol dehydrogenase N-terminal" evidence="4">
    <location>
        <begin position="36"/>
        <end position="280"/>
    </location>
</feature>
<dbReference type="Pfam" id="PF01232">
    <property type="entry name" value="Mannitol_dh"/>
    <property type="match status" value="1"/>
</dbReference>
<dbReference type="Proteomes" id="UP000266552">
    <property type="component" value="Chromosome"/>
</dbReference>
<dbReference type="GO" id="GO:0019592">
    <property type="term" value="P:mannitol catabolic process"/>
    <property type="evidence" value="ECO:0007669"/>
    <property type="project" value="TreeGrafter"/>
</dbReference>
<dbReference type="InterPro" id="IPR013118">
    <property type="entry name" value="Mannitol_DH_C"/>
</dbReference>
<sequence length="504" mass="58146">MGTSTDRSGSLKLVGREFLQQQDRRQDLGMLNFPVKALQIGEGNFLRGFFDWMIYECNRQGLFKGSVAVSQPRPGGRPKLEQLREQEGIYGLLTRGLQDGRKVEEEQWIPVFSRIVDPYAEWENFLRMAELDSLDIIVSNTTEAGLDYQRSEWNPDEPVLSYPGKLTMLLYRRYEHYEGSPDKGLMILPCELLERNGDILRSIVLRHAQDWGLSPAFQSWVAEHNLFLNSLVDRIVTGYPEEAERYFDKWGHQDRLLNTAEPYYFWAIEGDPSLESRLPLRSAGLQVSWVSDLTPYQVRKVRILNGTHTLMASIGLLHGLNEVKEMTESPVWGDRIRNAMLEEIVPGVPLPPEEAAAYAETVWERFRNPFIRHRLQDIAMNSLSKFKVRVLPSLKEYISMHNRLPSVITLGLASLIRLYHAGTKEGQWYGMRLDGERLPLRDDPDNLMTLQLAWQKVDDGEWTIRQLVASILGNQRIWGEDLNRIPALHETVSCYIEEMELNET</sequence>
<feature type="domain" description="Mannitol dehydrogenase C-terminal" evidence="5">
    <location>
        <begin position="292"/>
        <end position="498"/>
    </location>
</feature>
<dbReference type="NCBIfam" id="NF002969">
    <property type="entry name" value="PRK03643.1"/>
    <property type="match status" value="1"/>
</dbReference>
<proteinExistence type="predicted"/>
<dbReference type="Pfam" id="PF08125">
    <property type="entry name" value="Mannitol_dh_C"/>
    <property type="match status" value="1"/>
</dbReference>
<name>A0A385TIQ5_PAELA</name>
<protein>
    <submittedName>
        <fullName evidence="6">Tagaturonate reductase</fullName>
    </submittedName>
</protein>
<evidence type="ECO:0000259" key="5">
    <source>
        <dbReference type="Pfam" id="PF08125"/>
    </source>
</evidence>
<dbReference type="PANTHER" id="PTHR30524">
    <property type="entry name" value="MANNITOL-1-PHOSPHATE 5-DEHYDROGENASE"/>
    <property type="match status" value="1"/>
</dbReference>
<keyword evidence="1" id="KW-0560">Oxidoreductase</keyword>
<dbReference type="EMBL" id="CP032412">
    <property type="protein sequence ID" value="AYB43533.1"/>
    <property type="molecule type" value="Genomic_DNA"/>
</dbReference>
<gene>
    <name evidence="6" type="ORF">D5F53_09640</name>
</gene>
<dbReference type="PANTHER" id="PTHR30524:SF0">
    <property type="entry name" value="ALTRONATE OXIDOREDUCTASE-RELATED"/>
    <property type="match status" value="1"/>
</dbReference>
<dbReference type="InterPro" id="IPR008927">
    <property type="entry name" value="6-PGluconate_DH-like_C_sf"/>
</dbReference>
<dbReference type="InterPro" id="IPR036291">
    <property type="entry name" value="NAD(P)-bd_dom_sf"/>
</dbReference>
<evidence type="ECO:0000313" key="7">
    <source>
        <dbReference type="Proteomes" id="UP000266552"/>
    </source>
</evidence>
<accession>A0A385TIQ5</accession>
<dbReference type="Gene3D" id="3.40.50.720">
    <property type="entry name" value="NAD(P)-binding Rossmann-like Domain"/>
    <property type="match status" value="1"/>
</dbReference>
<dbReference type="SUPFAM" id="SSF51735">
    <property type="entry name" value="NAD(P)-binding Rossmann-fold domains"/>
    <property type="match status" value="1"/>
</dbReference>
<dbReference type="GO" id="GO:0008926">
    <property type="term" value="F:mannitol-1-phosphate 5-dehydrogenase activity"/>
    <property type="evidence" value="ECO:0007669"/>
    <property type="project" value="UniProtKB-EC"/>
</dbReference>
<dbReference type="KEGG" id="plw:D5F53_09640"/>
<reference evidence="6 7" key="1">
    <citation type="submission" date="2018-09" db="EMBL/GenBank/DDBJ databases">
        <title>Genome Sequence of Paenibacillus lautus Strain E7593-69, Azo Dye-Degrading Bacteria, Isolated from Commercial Tattoo Inks.</title>
        <authorList>
            <person name="Nho S.W."/>
            <person name="Kim S.-J."/>
            <person name="Kweon O."/>
            <person name="Cerniglia C.E."/>
        </authorList>
    </citation>
    <scope>NUCLEOTIDE SEQUENCE [LARGE SCALE GENOMIC DNA]</scope>
    <source>
        <strain evidence="6 7">E7593-69</strain>
    </source>
</reference>
<dbReference type="InterPro" id="IPR013131">
    <property type="entry name" value="Mannitol_DH_N"/>
</dbReference>
<evidence type="ECO:0000256" key="1">
    <source>
        <dbReference type="ARBA" id="ARBA00023002"/>
    </source>
</evidence>
<keyword evidence="7" id="KW-1185">Reference proteome</keyword>